<evidence type="ECO:0000313" key="4">
    <source>
        <dbReference type="Proteomes" id="UP000278807"/>
    </source>
</evidence>
<reference evidence="3 4" key="2">
    <citation type="submission" date="2018-11" db="EMBL/GenBank/DDBJ databases">
        <authorList>
            <consortium name="Pathogen Informatics"/>
        </authorList>
    </citation>
    <scope>NUCLEOTIDE SEQUENCE [LARGE SCALE GENOMIC DNA]</scope>
</reference>
<dbReference type="InterPro" id="IPR029034">
    <property type="entry name" value="Cystine-knot_cytokine"/>
</dbReference>
<keyword evidence="4" id="KW-1185">Reference proteome</keyword>
<name>A0A0R3TJF4_RODNA</name>
<dbReference type="SUPFAM" id="SSF57501">
    <property type="entry name" value="Cystine-knot cytokines"/>
    <property type="match status" value="1"/>
</dbReference>
<organism evidence="5">
    <name type="scientific">Rodentolepis nana</name>
    <name type="common">Dwarf tapeworm</name>
    <name type="synonym">Hymenolepis nana</name>
    <dbReference type="NCBI Taxonomy" id="102285"/>
    <lineage>
        <taxon>Eukaryota</taxon>
        <taxon>Metazoa</taxon>
        <taxon>Spiralia</taxon>
        <taxon>Lophotrochozoa</taxon>
        <taxon>Platyhelminthes</taxon>
        <taxon>Cestoda</taxon>
        <taxon>Eucestoda</taxon>
        <taxon>Cyclophyllidea</taxon>
        <taxon>Hymenolepididae</taxon>
        <taxon>Rodentolepis</taxon>
    </lineage>
</organism>
<dbReference type="WBParaSite" id="HNAJ_0000720401-mRNA-1">
    <property type="protein sequence ID" value="HNAJ_0000720401-mRNA-1"/>
    <property type="gene ID" value="HNAJ_0000720401"/>
</dbReference>
<dbReference type="OrthoDB" id="6241716at2759"/>
<dbReference type="EMBL" id="UZAE01012016">
    <property type="protein sequence ID" value="VDO03060.1"/>
    <property type="molecule type" value="Genomic_DNA"/>
</dbReference>
<feature type="region of interest" description="Disordered" evidence="2">
    <location>
        <begin position="343"/>
        <end position="370"/>
    </location>
</feature>
<reference evidence="5" key="1">
    <citation type="submission" date="2017-02" db="UniProtKB">
        <authorList>
            <consortium name="WormBaseParasite"/>
        </authorList>
    </citation>
    <scope>IDENTIFICATION</scope>
</reference>
<evidence type="ECO:0000256" key="2">
    <source>
        <dbReference type="SAM" id="MobiDB-lite"/>
    </source>
</evidence>
<proteinExistence type="predicted"/>
<dbReference type="Proteomes" id="UP000278807">
    <property type="component" value="Unassembled WGS sequence"/>
</dbReference>
<protein>
    <submittedName>
        <fullName evidence="5">Metalloendopeptidase</fullName>
    </submittedName>
</protein>
<dbReference type="AlphaFoldDB" id="A0A0R3TJF4"/>
<gene>
    <name evidence="3" type="ORF">HNAJ_LOCUS7200</name>
</gene>
<evidence type="ECO:0000313" key="3">
    <source>
        <dbReference type="EMBL" id="VDO03060.1"/>
    </source>
</evidence>
<feature type="region of interest" description="Disordered" evidence="2">
    <location>
        <begin position="1"/>
        <end position="28"/>
    </location>
</feature>
<accession>A0A0R3TJF4</accession>
<feature type="coiled-coil region" evidence="1">
    <location>
        <begin position="245"/>
        <end position="275"/>
    </location>
</feature>
<evidence type="ECO:0000256" key="1">
    <source>
        <dbReference type="SAM" id="Coils"/>
    </source>
</evidence>
<keyword evidence="1" id="KW-0175">Coiled coil</keyword>
<sequence length="589" mass="67531">MIKRRRKEVPMRDMLTPNQTTRHHNNPWLHSHCNSLTKSTTFTDNQDLHQLPTWLRPSSRPLPTLRSRTRINQPVSGGQLVLLFFLVLLCQAYVSSAEEDRNDAASSVNTHQRQQQFLLLKARRSPNQHLTGLLQSEKTIPHNLRLTDGGTLYPFRSSFSQDYDSMDLSSHSSRNQGAGATRMKRLQTNIWNDDSQLSLPLRHVKQFIDSLSPSFKEDITPYQANSLTLLLSQCIEYIVREWHSFRKTRRQNHRKQRKNAALKKEEALQRRLNRRQARNRADRFNMVVLGREARALQRASSFDEFKRILLRSSLKSLDTPRILNESILDASILPEVSGGVVFHSQHPHPKDKKVPSITNKNRTLSKRSLDSNDENLFGEQEVDNYSEEELRFAYESYNEFLTNACKPVNKTLCTKTFFPNMHKSKSTLFLPPGLYVQRCDNPIWSSVYGFGSSLNSYQVMFDQASRMRSKSALKALCDAADRMNPNVDTRSHYAADAGGSCTCGLPEEECLPTEVRLKTAPVVVYNTAEGTTTTEVIALTEHMACQCKRRLPTPLNGSYIMPPCYHGQMDEVHLYFRHCPRADGRIGEF</sequence>
<evidence type="ECO:0000313" key="5">
    <source>
        <dbReference type="WBParaSite" id="HNAJ_0000720401-mRNA-1"/>
    </source>
</evidence>